<dbReference type="PANTHER" id="PTHR43165:SF1">
    <property type="entry name" value="PHOSPHODIESTERASE MJ0936"/>
    <property type="match status" value="1"/>
</dbReference>
<evidence type="ECO:0000313" key="4">
    <source>
        <dbReference type="EMBL" id="QDT64918.1"/>
    </source>
</evidence>
<dbReference type="RefSeq" id="WP_145262483.1">
    <property type="nucleotide sequence ID" value="NZ_CP036316.1"/>
</dbReference>
<dbReference type="InterPro" id="IPR024654">
    <property type="entry name" value="Calcineurin-like_PHP_lpxH"/>
</dbReference>
<feature type="domain" description="Calcineurin-like phosphoesterase" evidence="3">
    <location>
        <begin position="1"/>
        <end position="153"/>
    </location>
</feature>
<dbReference type="InterPro" id="IPR029052">
    <property type="entry name" value="Metallo-depent_PP-like"/>
</dbReference>
<gene>
    <name evidence="4" type="ORF">V22_21630</name>
</gene>
<evidence type="ECO:0000259" key="3">
    <source>
        <dbReference type="Pfam" id="PF12850"/>
    </source>
</evidence>
<dbReference type="GO" id="GO:0046872">
    <property type="term" value="F:metal ion binding"/>
    <property type="evidence" value="ECO:0007669"/>
    <property type="project" value="UniProtKB-KW"/>
</dbReference>
<dbReference type="InterPro" id="IPR053193">
    <property type="entry name" value="MetalloPDE_YfcE-like"/>
</dbReference>
<dbReference type="AlphaFoldDB" id="A0A517T983"/>
<dbReference type="KEGG" id="chya:V22_21630"/>
<accession>A0A517T983</accession>
<comment type="similarity">
    <text evidence="1 2">Belongs to the metallophosphoesterase superfamily. YfcE family.</text>
</comment>
<dbReference type="PANTHER" id="PTHR43165">
    <property type="entry name" value="METALLOPHOSPHOESTERASE"/>
    <property type="match status" value="1"/>
</dbReference>
<comment type="cofactor">
    <cofactor evidence="2">
        <name>a divalent metal cation</name>
        <dbReference type="ChEBI" id="CHEBI:60240"/>
    </cofactor>
</comment>
<dbReference type="InterPro" id="IPR000979">
    <property type="entry name" value="Phosphodiesterase_MJ0936/Vps29"/>
</dbReference>
<evidence type="ECO:0000256" key="1">
    <source>
        <dbReference type="ARBA" id="ARBA00008950"/>
    </source>
</evidence>
<dbReference type="NCBIfam" id="TIGR00040">
    <property type="entry name" value="yfcE"/>
    <property type="match status" value="1"/>
</dbReference>
<evidence type="ECO:0000313" key="5">
    <source>
        <dbReference type="Proteomes" id="UP000319976"/>
    </source>
</evidence>
<reference evidence="4 5" key="1">
    <citation type="submission" date="2019-02" db="EMBL/GenBank/DDBJ databases">
        <title>Deep-cultivation of Planctomycetes and their phenomic and genomic characterization uncovers novel biology.</title>
        <authorList>
            <person name="Wiegand S."/>
            <person name="Jogler M."/>
            <person name="Boedeker C."/>
            <person name="Pinto D."/>
            <person name="Vollmers J."/>
            <person name="Rivas-Marin E."/>
            <person name="Kohn T."/>
            <person name="Peeters S.H."/>
            <person name="Heuer A."/>
            <person name="Rast P."/>
            <person name="Oberbeckmann S."/>
            <person name="Bunk B."/>
            <person name="Jeske O."/>
            <person name="Meyerdierks A."/>
            <person name="Storesund J.E."/>
            <person name="Kallscheuer N."/>
            <person name="Luecker S."/>
            <person name="Lage O.M."/>
            <person name="Pohl T."/>
            <person name="Merkel B.J."/>
            <person name="Hornburger P."/>
            <person name="Mueller R.-W."/>
            <person name="Bruemmer F."/>
            <person name="Labrenz M."/>
            <person name="Spormann A.M."/>
            <person name="Op den Camp H."/>
            <person name="Overmann J."/>
            <person name="Amann R."/>
            <person name="Jetten M.S.M."/>
            <person name="Mascher T."/>
            <person name="Medema M.H."/>
            <person name="Devos D.P."/>
            <person name="Kaster A.-K."/>
            <person name="Ovreas L."/>
            <person name="Rohde M."/>
            <person name="Galperin M.Y."/>
            <person name="Jogler C."/>
        </authorList>
    </citation>
    <scope>NUCLEOTIDE SEQUENCE [LARGE SCALE GENOMIC DNA]</scope>
    <source>
        <strain evidence="4 5">V22</strain>
    </source>
</reference>
<sequence length="170" mass="18382">MLIGVMADTHDHLDYLRKAVDAFANWNVDLVIMAGDFVSPFVIPVLRGLPCRLIGCFGDNDANEIALAGGVRTFGSLGPAPLCGMTRDGTRILISHKLEDIRNDPGQYDLIVWAHTHKASLTKDRNGRLLVNPGEACGWVFGKPTIAVVDTEAKSAELIDLRDLSVISSA</sequence>
<dbReference type="InterPro" id="IPR041802">
    <property type="entry name" value="MPP_YfcE"/>
</dbReference>
<dbReference type="Proteomes" id="UP000319976">
    <property type="component" value="Chromosome"/>
</dbReference>
<dbReference type="Gene3D" id="3.60.21.10">
    <property type="match status" value="1"/>
</dbReference>
<dbReference type="GO" id="GO:0016787">
    <property type="term" value="F:hydrolase activity"/>
    <property type="evidence" value="ECO:0007669"/>
    <property type="project" value="UniProtKB-UniRule"/>
</dbReference>
<name>A0A517T983_9PLAN</name>
<dbReference type="EC" id="3.1.4.-" evidence="2"/>
<proteinExistence type="inferred from homology"/>
<dbReference type="Pfam" id="PF12850">
    <property type="entry name" value="Metallophos_2"/>
    <property type="match status" value="1"/>
</dbReference>
<dbReference type="EMBL" id="CP036316">
    <property type="protein sequence ID" value="QDT64918.1"/>
    <property type="molecule type" value="Genomic_DNA"/>
</dbReference>
<dbReference type="CDD" id="cd00841">
    <property type="entry name" value="MPP_YfcE"/>
    <property type="match status" value="1"/>
</dbReference>
<protein>
    <recommendedName>
        <fullName evidence="2">Phosphoesterase</fullName>
        <ecNumber evidence="2">3.1.4.-</ecNumber>
    </recommendedName>
</protein>
<keyword evidence="2" id="KW-0479">Metal-binding</keyword>
<dbReference type="SUPFAM" id="SSF56300">
    <property type="entry name" value="Metallo-dependent phosphatases"/>
    <property type="match status" value="1"/>
</dbReference>
<keyword evidence="5" id="KW-1185">Reference proteome</keyword>
<organism evidence="4 5">
    <name type="scientific">Calycomorphotria hydatis</name>
    <dbReference type="NCBI Taxonomy" id="2528027"/>
    <lineage>
        <taxon>Bacteria</taxon>
        <taxon>Pseudomonadati</taxon>
        <taxon>Planctomycetota</taxon>
        <taxon>Planctomycetia</taxon>
        <taxon>Planctomycetales</taxon>
        <taxon>Planctomycetaceae</taxon>
        <taxon>Calycomorphotria</taxon>
    </lineage>
</organism>
<evidence type="ECO:0000256" key="2">
    <source>
        <dbReference type="RuleBase" id="RU362039"/>
    </source>
</evidence>
<dbReference type="OrthoDB" id="9800565at2"/>